<feature type="compositionally biased region" description="Low complexity" evidence="6">
    <location>
        <begin position="128"/>
        <end position="141"/>
    </location>
</feature>
<comment type="subcellular location">
    <subcellularLocation>
        <location evidence="1">Nucleus</location>
    </subcellularLocation>
</comment>
<dbReference type="EMBL" id="CM003102">
    <property type="protein sequence ID" value="KUI69928.1"/>
    <property type="molecule type" value="Genomic_DNA"/>
</dbReference>
<evidence type="ECO:0000256" key="2">
    <source>
        <dbReference type="ARBA" id="ARBA00023015"/>
    </source>
</evidence>
<dbReference type="InterPro" id="IPR036864">
    <property type="entry name" value="Zn2-C6_fun-type_DNA-bd_sf"/>
</dbReference>
<dbReference type="GO" id="GO:0008270">
    <property type="term" value="F:zinc ion binding"/>
    <property type="evidence" value="ECO:0007669"/>
    <property type="project" value="InterPro"/>
</dbReference>
<dbReference type="PANTHER" id="PTHR31845">
    <property type="entry name" value="FINGER DOMAIN PROTEIN, PUTATIVE-RELATED"/>
    <property type="match status" value="1"/>
</dbReference>
<dbReference type="AlphaFoldDB" id="A0A194W1F2"/>
<evidence type="ECO:0000256" key="1">
    <source>
        <dbReference type="ARBA" id="ARBA00004123"/>
    </source>
</evidence>
<evidence type="ECO:0000256" key="3">
    <source>
        <dbReference type="ARBA" id="ARBA00023125"/>
    </source>
</evidence>
<organism evidence="7 8">
    <name type="scientific">Cytospora mali</name>
    <name type="common">Apple Valsa canker fungus</name>
    <name type="synonym">Valsa mali</name>
    <dbReference type="NCBI Taxonomy" id="578113"/>
    <lineage>
        <taxon>Eukaryota</taxon>
        <taxon>Fungi</taxon>
        <taxon>Dikarya</taxon>
        <taxon>Ascomycota</taxon>
        <taxon>Pezizomycotina</taxon>
        <taxon>Sordariomycetes</taxon>
        <taxon>Sordariomycetidae</taxon>
        <taxon>Diaporthales</taxon>
        <taxon>Cytosporaceae</taxon>
        <taxon>Cytospora</taxon>
    </lineage>
</organism>
<keyword evidence="3" id="KW-0238">DNA-binding</keyword>
<dbReference type="GO" id="GO:0000981">
    <property type="term" value="F:DNA-binding transcription factor activity, RNA polymerase II-specific"/>
    <property type="evidence" value="ECO:0007669"/>
    <property type="project" value="InterPro"/>
</dbReference>
<sequence>MEERNSNQTAPYGQACMHCFKSKCKCVRRLDGDGCERCHRLRKECVPASRRRRHVEQKDSAEKIVELEGKLDRLVGLLESVARSPGVSASLRKALNDDDEDLEDPRARSVSTEQEKEQEQHPQNVEPETVSSSSSGGVFTESVSTAAATPLTSTSGHDLLCEARPSPGVSCSCATRPHSCDSSPHDAEICLQMFRSRFLPFFPFIHLAPNIPAQYLLMTRPVLMRAIMAVATPSTQQKLARGAELKRILAHATLLENQSNIDLLLGLLVFIAWSNDQFLNKVGNRKMGSLSRPMMLAISIVSELQWNRPPAHSNHMVASLPMQSTFPVGDEQRGVDQDSLEIHRAVLGCFMLSSFVSSYFGQTEPLQFTPHMEGYLQHLEQNSDISTDKMLAGQIRLQLLAQSVAQAQSRQGEHNIESLDGPESFYFNAAQAQLQALQTSLDPVLLREEILTAHIHYVELTILEAFYPIPNSHEAAPGLKRAHFAWKSLQAVNSFFEVFFARSSRSPASCAGIAFTFWAQLSKSLVVLFRLSTMSDWNGNEMDLMAVLERLVEAMDHASLEAGEQSPDDLYCQFARLLRTFQQRAGGKMVSSNGTQQPNWVGPAPNGSDTMLNDSLDVTMMQGVDFENEEWFQDFFLQM</sequence>
<evidence type="ECO:0000313" key="7">
    <source>
        <dbReference type="EMBL" id="KUI69928.1"/>
    </source>
</evidence>
<dbReference type="Gene3D" id="4.10.240.10">
    <property type="entry name" value="Zn(2)-C6 fungal-type DNA-binding domain"/>
    <property type="match status" value="1"/>
</dbReference>
<evidence type="ECO:0008006" key="9">
    <source>
        <dbReference type="Google" id="ProtNLM"/>
    </source>
</evidence>
<dbReference type="PANTHER" id="PTHR31845:SF18">
    <property type="entry name" value="ZN(II)2CYS6 TRANSCRIPTION FACTOR (EUROFUNG)"/>
    <property type="match status" value="1"/>
</dbReference>
<protein>
    <recommendedName>
        <fullName evidence="9">Zn(2)-C6 fungal-type domain-containing protein</fullName>
    </recommendedName>
</protein>
<keyword evidence="5" id="KW-0539">Nucleus</keyword>
<name>A0A194W1F2_CYTMA</name>
<keyword evidence="4" id="KW-0804">Transcription</keyword>
<evidence type="ECO:0000256" key="4">
    <source>
        <dbReference type="ARBA" id="ARBA00023163"/>
    </source>
</evidence>
<feature type="region of interest" description="Disordered" evidence="6">
    <location>
        <begin position="588"/>
        <end position="607"/>
    </location>
</feature>
<dbReference type="OrthoDB" id="1600564at2759"/>
<dbReference type="GO" id="GO:0005634">
    <property type="term" value="C:nucleus"/>
    <property type="evidence" value="ECO:0007669"/>
    <property type="project" value="UniProtKB-SubCell"/>
</dbReference>
<keyword evidence="8" id="KW-1185">Reference proteome</keyword>
<dbReference type="Proteomes" id="UP000078559">
    <property type="component" value="Chromosome 5"/>
</dbReference>
<feature type="region of interest" description="Disordered" evidence="6">
    <location>
        <begin position="91"/>
        <end position="141"/>
    </location>
</feature>
<feature type="compositionally biased region" description="Polar residues" evidence="6">
    <location>
        <begin position="590"/>
        <end position="599"/>
    </location>
</feature>
<keyword evidence="2" id="KW-0805">Transcription regulation</keyword>
<gene>
    <name evidence="7" type="ORF">VM1G_05379</name>
</gene>
<dbReference type="GO" id="GO:0000976">
    <property type="term" value="F:transcription cis-regulatory region binding"/>
    <property type="evidence" value="ECO:0007669"/>
    <property type="project" value="TreeGrafter"/>
</dbReference>
<proteinExistence type="predicted"/>
<evidence type="ECO:0000256" key="6">
    <source>
        <dbReference type="SAM" id="MobiDB-lite"/>
    </source>
</evidence>
<accession>A0A194W1F2</accession>
<reference evidence="7" key="1">
    <citation type="submission" date="2014-12" db="EMBL/GenBank/DDBJ databases">
        <title>Genome Sequence of Valsa Canker Pathogens Uncovers a Specific Adaption of Colonization on Woody Bark.</title>
        <authorList>
            <person name="Yin Z."/>
            <person name="Liu H."/>
            <person name="Gao X."/>
            <person name="Li Z."/>
            <person name="Song N."/>
            <person name="Ke X."/>
            <person name="Dai Q."/>
            <person name="Wu Y."/>
            <person name="Sun Y."/>
            <person name="Xu J.-R."/>
            <person name="Kang Z.K."/>
            <person name="Wang L."/>
            <person name="Huang L."/>
        </authorList>
    </citation>
    <scope>NUCLEOTIDE SEQUENCE [LARGE SCALE GENOMIC DNA]</scope>
    <source>
        <strain evidence="7">03-8</strain>
    </source>
</reference>
<evidence type="ECO:0000256" key="5">
    <source>
        <dbReference type="ARBA" id="ARBA00023242"/>
    </source>
</evidence>
<evidence type="ECO:0000313" key="8">
    <source>
        <dbReference type="Proteomes" id="UP000078559"/>
    </source>
</evidence>
<dbReference type="InterPro" id="IPR051089">
    <property type="entry name" value="prtT"/>
</dbReference>